<keyword evidence="3" id="KW-0804">Transcription</keyword>
<sequence length="255" mass="27524">MLIQDLTSTPLPASGDQPAPGQSRYGWLASSLRARITQGEWIPGTALPPEALLAKEHGVALGTLRQALALLVAEGLLERRHGRGTFVRAGLGGASMLRFFRFRNAGELQATPQSSILARSVALASVNEADALGLPAGASVLTLERLRSLDGRPCLLEHITLPLPVFSALAVSSTEDWDDLLYPMYQRVCGVTVHRAQDQLSFGLLSAEQAQRLQLETAHPCVQVQRAAFDLAGRCIELRTTLGDAFAFQYTAQVR</sequence>
<feature type="compositionally biased region" description="Polar residues" evidence="4">
    <location>
        <begin position="1"/>
        <end position="11"/>
    </location>
</feature>
<dbReference type="GO" id="GO:0003700">
    <property type="term" value="F:DNA-binding transcription factor activity"/>
    <property type="evidence" value="ECO:0007669"/>
    <property type="project" value="InterPro"/>
</dbReference>
<evidence type="ECO:0000256" key="4">
    <source>
        <dbReference type="SAM" id="MobiDB-lite"/>
    </source>
</evidence>
<keyword evidence="1" id="KW-0805">Transcription regulation</keyword>
<evidence type="ECO:0000256" key="3">
    <source>
        <dbReference type="ARBA" id="ARBA00023163"/>
    </source>
</evidence>
<protein>
    <submittedName>
        <fullName evidence="6">GntR family transcriptional regulator</fullName>
    </submittedName>
</protein>
<accession>A0AAU7LTH7</accession>
<dbReference type="AlphaFoldDB" id="A0AAU7LTH7"/>
<feature type="domain" description="HTH gntR-type" evidence="5">
    <location>
        <begin position="22"/>
        <end position="90"/>
    </location>
</feature>
<dbReference type="CDD" id="cd07377">
    <property type="entry name" value="WHTH_GntR"/>
    <property type="match status" value="1"/>
</dbReference>
<dbReference type="SMART" id="SM00866">
    <property type="entry name" value="UTRA"/>
    <property type="match status" value="1"/>
</dbReference>
<dbReference type="SUPFAM" id="SSF64288">
    <property type="entry name" value="Chorismate lyase-like"/>
    <property type="match status" value="1"/>
</dbReference>
<dbReference type="EMBL" id="CP157675">
    <property type="protein sequence ID" value="XBP70208.1"/>
    <property type="molecule type" value="Genomic_DNA"/>
</dbReference>
<dbReference type="InterPro" id="IPR000524">
    <property type="entry name" value="Tscrpt_reg_HTH_GntR"/>
</dbReference>
<dbReference type="PANTHER" id="PTHR44846:SF1">
    <property type="entry name" value="MANNOSYL-D-GLYCERATE TRANSPORT_METABOLISM SYSTEM REPRESSOR MNGR-RELATED"/>
    <property type="match status" value="1"/>
</dbReference>
<dbReference type="Gene3D" id="3.40.1410.10">
    <property type="entry name" value="Chorismate lyase-like"/>
    <property type="match status" value="1"/>
</dbReference>
<keyword evidence="2" id="KW-0238">DNA-binding</keyword>
<dbReference type="Pfam" id="PF00392">
    <property type="entry name" value="GntR"/>
    <property type="match status" value="1"/>
</dbReference>
<dbReference type="GO" id="GO:0003677">
    <property type="term" value="F:DNA binding"/>
    <property type="evidence" value="ECO:0007669"/>
    <property type="project" value="UniProtKB-KW"/>
</dbReference>
<gene>
    <name evidence="6" type="ORF">ABLV49_20470</name>
</gene>
<dbReference type="GO" id="GO:0045892">
    <property type="term" value="P:negative regulation of DNA-templated transcription"/>
    <property type="evidence" value="ECO:0007669"/>
    <property type="project" value="TreeGrafter"/>
</dbReference>
<dbReference type="RefSeq" id="WP_349279395.1">
    <property type="nucleotide sequence ID" value="NZ_CBCSCU010000005.1"/>
</dbReference>
<dbReference type="PROSITE" id="PS50949">
    <property type="entry name" value="HTH_GNTR"/>
    <property type="match status" value="1"/>
</dbReference>
<name>A0AAU7LTH7_9BURK</name>
<dbReference type="Pfam" id="PF07702">
    <property type="entry name" value="UTRA"/>
    <property type="match status" value="1"/>
</dbReference>
<organism evidence="6">
    <name type="scientific">Polaromonas hydrogenivorans</name>
    <dbReference type="NCBI Taxonomy" id="335476"/>
    <lineage>
        <taxon>Bacteria</taxon>
        <taxon>Pseudomonadati</taxon>
        <taxon>Pseudomonadota</taxon>
        <taxon>Betaproteobacteria</taxon>
        <taxon>Burkholderiales</taxon>
        <taxon>Comamonadaceae</taxon>
        <taxon>Polaromonas</taxon>
    </lineage>
</organism>
<dbReference type="InterPro" id="IPR036388">
    <property type="entry name" value="WH-like_DNA-bd_sf"/>
</dbReference>
<evidence type="ECO:0000313" key="6">
    <source>
        <dbReference type="EMBL" id="XBP70208.1"/>
    </source>
</evidence>
<dbReference type="SMART" id="SM00345">
    <property type="entry name" value="HTH_GNTR"/>
    <property type="match status" value="1"/>
</dbReference>
<feature type="region of interest" description="Disordered" evidence="4">
    <location>
        <begin position="1"/>
        <end position="21"/>
    </location>
</feature>
<dbReference type="InterPro" id="IPR011663">
    <property type="entry name" value="UTRA"/>
</dbReference>
<dbReference type="InterPro" id="IPR036390">
    <property type="entry name" value="WH_DNA-bd_sf"/>
</dbReference>
<evidence type="ECO:0000259" key="5">
    <source>
        <dbReference type="PROSITE" id="PS50949"/>
    </source>
</evidence>
<proteinExistence type="predicted"/>
<dbReference type="PANTHER" id="PTHR44846">
    <property type="entry name" value="MANNOSYL-D-GLYCERATE TRANSPORT/METABOLISM SYSTEM REPRESSOR MNGR-RELATED"/>
    <property type="match status" value="1"/>
</dbReference>
<dbReference type="SUPFAM" id="SSF46785">
    <property type="entry name" value="Winged helix' DNA-binding domain"/>
    <property type="match status" value="1"/>
</dbReference>
<evidence type="ECO:0000256" key="2">
    <source>
        <dbReference type="ARBA" id="ARBA00023125"/>
    </source>
</evidence>
<evidence type="ECO:0000256" key="1">
    <source>
        <dbReference type="ARBA" id="ARBA00023015"/>
    </source>
</evidence>
<dbReference type="InterPro" id="IPR028978">
    <property type="entry name" value="Chorismate_lyase_/UTRA_dom_sf"/>
</dbReference>
<dbReference type="InterPro" id="IPR050679">
    <property type="entry name" value="Bact_HTH_transcr_reg"/>
</dbReference>
<reference evidence="6" key="1">
    <citation type="submission" date="2024-05" db="EMBL/GenBank/DDBJ databases">
        <authorList>
            <person name="Bunk B."/>
            <person name="Swiderski J."/>
            <person name="Sproer C."/>
            <person name="Thiel V."/>
        </authorList>
    </citation>
    <scope>NUCLEOTIDE SEQUENCE</scope>
    <source>
        <strain evidence="6">DSM 17735</strain>
    </source>
</reference>
<dbReference type="Gene3D" id="1.10.10.10">
    <property type="entry name" value="Winged helix-like DNA-binding domain superfamily/Winged helix DNA-binding domain"/>
    <property type="match status" value="1"/>
</dbReference>